<evidence type="ECO:0000256" key="1">
    <source>
        <dbReference type="SAM" id="Phobius"/>
    </source>
</evidence>
<protein>
    <submittedName>
        <fullName evidence="2">Uncharacterized protein</fullName>
    </submittedName>
</protein>
<organism evidence="2 3">
    <name type="scientific">Rhodococcus cerastii</name>
    <dbReference type="NCBI Taxonomy" id="908616"/>
    <lineage>
        <taxon>Bacteria</taxon>
        <taxon>Bacillati</taxon>
        <taxon>Actinomycetota</taxon>
        <taxon>Actinomycetes</taxon>
        <taxon>Mycobacteriales</taxon>
        <taxon>Nocardiaceae</taxon>
        <taxon>Rhodococcus</taxon>
    </lineage>
</organism>
<evidence type="ECO:0000313" key="2">
    <source>
        <dbReference type="EMBL" id="MDV6302531.1"/>
    </source>
</evidence>
<keyword evidence="1" id="KW-1133">Transmembrane helix</keyword>
<gene>
    <name evidence="2" type="ORF">R3P93_08160</name>
</gene>
<reference evidence="2 3" key="1">
    <citation type="submission" date="2023-10" db="EMBL/GenBank/DDBJ databases">
        <title>Development of a sustainable strategy for remediation of hydrocarbon-contaminated territories based on the waste exchange concept.</title>
        <authorList>
            <person name="Krivoruchko A."/>
        </authorList>
    </citation>
    <scope>NUCLEOTIDE SEQUENCE [LARGE SCALE GENOMIC DNA]</scope>
    <source>
        <strain evidence="2 3">IEGM 1327</strain>
    </source>
</reference>
<evidence type="ECO:0000313" key="3">
    <source>
        <dbReference type="Proteomes" id="UP001186104"/>
    </source>
</evidence>
<accession>A0ABU4CZE0</accession>
<dbReference type="Proteomes" id="UP001186104">
    <property type="component" value="Unassembled WGS sequence"/>
</dbReference>
<proteinExistence type="predicted"/>
<dbReference type="EMBL" id="JAWLKF010000003">
    <property type="protein sequence ID" value="MDV6302531.1"/>
    <property type="molecule type" value="Genomic_DNA"/>
</dbReference>
<sequence length="50" mass="5020">MTPTGTAGVTAHAETALVETVWGGRIVASGFVVLATGLSWVFVASAMIGQ</sequence>
<feature type="transmembrane region" description="Helical" evidence="1">
    <location>
        <begin position="26"/>
        <end position="48"/>
    </location>
</feature>
<name>A0ABU4CZE0_9NOCA</name>
<keyword evidence="1" id="KW-0812">Transmembrane</keyword>
<dbReference type="RefSeq" id="WP_156516304.1">
    <property type="nucleotide sequence ID" value="NZ_JAWLKF010000003.1"/>
</dbReference>
<keyword evidence="1" id="KW-0472">Membrane</keyword>
<keyword evidence="3" id="KW-1185">Reference proteome</keyword>
<comment type="caution">
    <text evidence="2">The sequence shown here is derived from an EMBL/GenBank/DDBJ whole genome shotgun (WGS) entry which is preliminary data.</text>
</comment>